<comment type="caution">
    <text evidence="2">The sequence shown here is derived from an EMBL/GenBank/DDBJ whole genome shotgun (WGS) entry which is preliminary data.</text>
</comment>
<accession>A0ABQ5IH82</accession>
<protein>
    <submittedName>
        <fullName evidence="2">Uncharacterized protein</fullName>
    </submittedName>
</protein>
<reference evidence="2" key="1">
    <citation type="journal article" date="2022" name="Int. J. Mol. Sci.">
        <title>Draft Genome of Tanacetum Coccineum: Genomic Comparison of Closely Related Tanacetum-Family Plants.</title>
        <authorList>
            <person name="Yamashiro T."/>
            <person name="Shiraishi A."/>
            <person name="Nakayama K."/>
            <person name="Satake H."/>
        </authorList>
    </citation>
    <scope>NUCLEOTIDE SEQUENCE</scope>
</reference>
<proteinExistence type="predicted"/>
<dbReference type="Proteomes" id="UP001151760">
    <property type="component" value="Unassembled WGS sequence"/>
</dbReference>
<evidence type="ECO:0000256" key="1">
    <source>
        <dbReference type="SAM" id="MobiDB-lite"/>
    </source>
</evidence>
<feature type="region of interest" description="Disordered" evidence="1">
    <location>
        <begin position="154"/>
        <end position="183"/>
    </location>
</feature>
<keyword evidence="3" id="KW-1185">Reference proteome</keyword>
<dbReference type="EMBL" id="BQNB010020729">
    <property type="protein sequence ID" value="GJT99019.1"/>
    <property type="molecule type" value="Genomic_DNA"/>
</dbReference>
<feature type="compositionally biased region" description="Polar residues" evidence="1">
    <location>
        <begin position="165"/>
        <end position="176"/>
    </location>
</feature>
<name>A0ABQ5IH82_9ASTR</name>
<reference evidence="2" key="2">
    <citation type="submission" date="2022-01" db="EMBL/GenBank/DDBJ databases">
        <authorList>
            <person name="Yamashiro T."/>
            <person name="Shiraishi A."/>
            <person name="Satake H."/>
            <person name="Nakayama K."/>
        </authorList>
    </citation>
    <scope>NUCLEOTIDE SEQUENCE</scope>
</reference>
<organism evidence="2 3">
    <name type="scientific">Tanacetum coccineum</name>
    <dbReference type="NCBI Taxonomy" id="301880"/>
    <lineage>
        <taxon>Eukaryota</taxon>
        <taxon>Viridiplantae</taxon>
        <taxon>Streptophyta</taxon>
        <taxon>Embryophyta</taxon>
        <taxon>Tracheophyta</taxon>
        <taxon>Spermatophyta</taxon>
        <taxon>Magnoliopsida</taxon>
        <taxon>eudicotyledons</taxon>
        <taxon>Gunneridae</taxon>
        <taxon>Pentapetalae</taxon>
        <taxon>asterids</taxon>
        <taxon>campanulids</taxon>
        <taxon>Asterales</taxon>
        <taxon>Asteraceae</taxon>
        <taxon>Asteroideae</taxon>
        <taxon>Anthemideae</taxon>
        <taxon>Anthemidinae</taxon>
        <taxon>Tanacetum</taxon>
    </lineage>
</organism>
<evidence type="ECO:0000313" key="3">
    <source>
        <dbReference type="Proteomes" id="UP001151760"/>
    </source>
</evidence>
<gene>
    <name evidence="2" type="ORF">Tco_1094537</name>
</gene>
<evidence type="ECO:0000313" key="2">
    <source>
        <dbReference type="EMBL" id="GJT99019.1"/>
    </source>
</evidence>
<sequence>MNVSFISEAMQPTLRGRLKMAYNRISFLETPTREVGLKNPYLICDYCEGSHEADECEQNNPSEQVCLSGGDIYNDPSFLRFYQNDDTLPWRNSKRKEKGEDGPKWIIRSKFEDQLANFMLEKKSHAKGIGYMLVQHHKELREQYSQILSTINKSETPKPEAPTFAITTRSGISTQDLPFPAPP</sequence>